<keyword evidence="3" id="KW-1003">Cell membrane</keyword>
<evidence type="ECO:0000259" key="8">
    <source>
        <dbReference type="Pfam" id="PF04290"/>
    </source>
</evidence>
<evidence type="ECO:0000313" key="9">
    <source>
        <dbReference type="EMBL" id="SVB92262.1"/>
    </source>
</evidence>
<feature type="transmembrane region" description="Helical" evidence="7">
    <location>
        <begin position="20"/>
        <end position="42"/>
    </location>
</feature>
<gene>
    <name evidence="9" type="ORF">METZ01_LOCUS245116</name>
</gene>
<feature type="transmembrane region" description="Helical" evidence="7">
    <location>
        <begin position="54"/>
        <end position="74"/>
    </location>
</feature>
<evidence type="ECO:0000256" key="7">
    <source>
        <dbReference type="SAM" id="Phobius"/>
    </source>
</evidence>
<feature type="domain" description="Tripartite ATP-independent periplasmic transporters DctQ component" evidence="8">
    <location>
        <begin position="32"/>
        <end position="116"/>
    </location>
</feature>
<reference evidence="9" key="1">
    <citation type="submission" date="2018-05" db="EMBL/GenBank/DDBJ databases">
        <authorList>
            <person name="Lanie J.A."/>
            <person name="Ng W.-L."/>
            <person name="Kazmierczak K.M."/>
            <person name="Andrzejewski T.M."/>
            <person name="Davidsen T.M."/>
            <person name="Wayne K.J."/>
            <person name="Tettelin H."/>
            <person name="Glass J.I."/>
            <person name="Rusch D."/>
            <person name="Podicherti R."/>
            <person name="Tsui H.-C.T."/>
            <person name="Winkler M.E."/>
        </authorList>
    </citation>
    <scope>NUCLEOTIDE SEQUENCE</scope>
</reference>
<evidence type="ECO:0000256" key="3">
    <source>
        <dbReference type="ARBA" id="ARBA00022475"/>
    </source>
</evidence>
<dbReference type="GO" id="GO:0005886">
    <property type="term" value="C:plasma membrane"/>
    <property type="evidence" value="ECO:0007669"/>
    <property type="project" value="UniProtKB-SubCell"/>
</dbReference>
<evidence type="ECO:0000256" key="5">
    <source>
        <dbReference type="ARBA" id="ARBA00022989"/>
    </source>
</evidence>
<dbReference type="Pfam" id="PF04290">
    <property type="entry name" value="DctQ"/>
    <property type="match status" value="1"/>
</dbReference>
<keyword evidence="6 7" id="KW-0472">Membrane</keyword>
<feature type="transmembrane region" description="Helical" evidence="7">
    <location>
        <begin position="94"/>
        <end position="116"/>
    </location>
</feature>
<protein>
    <recommendedName>
        <fullName evidence="8">Tripartite ATP-independent periplasmic transporters DctQ component domain-containing protein</fullName>
    </recommendedName>
</protein>
<name>A0A382HYV4_9ZZZZ</name>
<feature type="non-terminal residue" evidence="9">
    <location>
        <position position="123"/>
    </location>
</feature>
<dbReference type="EMBL" id="UINC01064016">
    <property type="protein sequence ID" value="SVB92262.1"/>
    <property type="molecule type" value="Genomic_DNA"/>
</dbReference>
<evidence type="ECO:0000256" key="2">
    <source>
        <dbReference type="ARBA" id="ARBA00022448"/>
    </source>
</evidence>
<sequence>MTDIELRDSFGRSLHRFAGWFADVGGLLMLSMTILVVVSIVGRALFSRPVPGDFEIVGLGSAISIFLFLPHCYLQRGNVAVDIFIARTPRSVQVGMDMFAALLFGALSALFVWRMIFGFIDTV</sequence>
<evidence type="ECO:0000256" key="4">
    <source>
        <dbReference type="ARBA" id="ARBA00022692"/>
    </source>
</evidence>
<dbReference type="InterPro" id="IPR055348">
    <property type="entry name" value="DctQ"/>
</dbReference>
<keyword evidence="5 7" id="KW-1133">Transmembrane helix</keyword>
<dbReference type="AlphaFoldDB" id="A0A382HYV4"/>
<organism evidence="9">
    <name type="scientific">marine metagenome</name>
    <dbReference type="NCBI Taxonomy" id="408172"/>
    <lineage>
        <taxon>unclassified sequences</taxon>
        <taxon>metagenomes</taxon>
        <taxon>ecological metagenomes</taxon>
    </lineage>
</organism>
<proteinExistence type="predicted"/>
<comment type="subcellular location">
    <subcellularLocation>
        <location evidence="1">Cell membrane</location>
        <topology evidence="1">Multi-pass membrane protein</topology>
    </subcellularLocation>
</comment>
<keyword evidence="4 7" id="KW-0812">Transmembrane</keyword>
<evidence type="ECO:0000256" key="1">
    <source>
        <dbReference type="ARBA" id="ARBA00004651"/>
    </source>
</evidence>
<evidence type="ECO:0000256" key="6">
    <source>
        <dbReference type="ARBA" id="ARBA00023136"/>
    </source>
</evidence>
<accession>A0A382HYV4</accession>
<keyword evidence="2" id="KW-0813">Transport</keyword>